<protein>
    <submittedName>
        <fullName evidence="1">Nucleotide pyrophosphohydrolase</fullName>
    </submittedName>
</protein>
<dbReference type="CDD" id="cd11537">
    <property type="entry name" value="NTP-PPase_RS21-C6_like"/>
    <property type="match status" value="1"/>
</dbReference>
<dbReference type="Pfam" id="PF12643">
    <property type="entry name" value="MazG-like"/>
    <property type="match status" value="1"/>
</dbReference>
<comment type="caution">
    <text evidence="1">The sequence shown here is derived from an EMBL/GenBank/DDBJ whole genome shotgun (WGS) entry which is preliminary data.</text>
</comment>
<reference evidence="1 2" key="1">
    <citation type="submission" date="2020-02" db="EMBL/GenBank/DDBJ databases">
        <title>Ideonella bacterium strain TBM-1.</title>
        <authorList>
            <person name="Chen W.-M."/>
        </authorList>
    </citation>
    <scope>NUCLEOTIDE SEQUENCE [LARGE SCALE GENOMIC DNA]</scope>
    <source>
        <strain evidence="1 2">TBM-1</strain>
    </source>
</reference>
<dbReference type="PANTHER" id="PTHR46523:SF1">
    <property type="entry name" value="DCTP PYROPHOSPHATASE 1"/>
    <property type="match status" value="1"/>
</dbReference>
<dbReference type="InterPro" id="IPR025984">
    <property type="entry name" value="DCTPP"/>
</dbReference>
<gene>
    <name evidence="1" type="ORF">G3A44_08755</name>
</gene>
<dbReference type="EMBL" id="JAAGOH010000008">
    <property type="protein sequence ID" value="NDY91278.1"/>
    <property type="molecule type" value="Genomic_DNA"/>
</dbReference>
<dbReference type="RefSeq" id="WP_163457130.1">
    <property type="nucleotide sequence ID" value="NZ_JAAGOH010000008.1"/>
</dbReference>
<sequence length="122" mass="14163">MSVVSPEVLAAILRFREERDWRQFHNARHQAAALAIEAGELQEQFLWLRDDELAARWTERREDIEDEVADVATMLALFCHDHGIDLDAAVQRKLVKAAAKYPVEQARGRHLKYDRLVGRQED</sequence>
<dbReference type="PIRSF" id="PIRSF029826">
    <property type="entry name" value="UCP029826_pph"/>
    <property type="match status" value="1"/>
</dbReference>
<keyword evidence="2" id="KW-1185">Reference proteome</keyword>
<dbReference type="AlphaFoldDB" id="A0A7C9TIS2"/>
<accession>A0A7C9TIS2</accession>
<dbReference type="Proteomes" id="UP000484255">
    <property type="component" value="Unassembled WGS sequence"/>
</dbReference>
<name>A0A7C9TIS2_9BURK</name>
<dbReference type="GO" id="GO:0009143">
    <property type="term" value="P:nucleoside triphosphate catabolic process"/>
    <property type="evidence" value="ECO:0007669"/>
    <property type="project" value="InterPro"/>
</dbReference>
<dbReference type="InterPro" id="IPR052555">
    <property type="entry name" value="dCTP_Pyrophosphatase"/>
</dbReference>
<evidence type="ECO:0000313" key="2">
    <source>
        <dbReference type="Proteomes" id="UP000484255"/>
    </source>
</evidence>
<dbReference type="SUPFAM" id="SSF101386">
    <property type="entry name" value="all-alpha NTP pyrophosphatases"/>
    <property type="match status" value="1"/>
</dbReference>
<keyword evidence="1" id="KW-0378">Hydrolase</keyword>
<organism evidence="1 2">
    <name type="scientific">Ideonella livida</name>
    <dbReference type="NCBI Taxonomy" id="2707176"/>
    <lineage>
        <taxon>Bacteria</taxon>
        <taxon>Pseudomonadati</taxon>
        <taxon>Pseudomonadota</taxon>
        <taxon>Betaproteobacteria</taxon>
        <taxon>Burkholderiales</taxon>
        <taxon>Sphaerotilaceae</taxon>
        <taxon>Ideonella</taxon>
    </lineage>
</organism>
<evidence type="ECO:0000313" key="1">
    <source>
        <dbReference type="EMBL" id="NDY91278.1"/>
    </source>
</evidence>
<dbReference type="Gene3D" id="1.10.287.1080">
    <property type="entry name" value="MazG-like"/>
    <property type="match status" value="1"/>
</dbReference>
<dbReference type="GO" id="GO:0047429">
    <property type="term" value="F:nucleoside triphosphate diphosphatase activity"/>
    <property type="evidence" value="ECO:0007669"/>
    <property type="project" value="InterPro"/>
</dbReference>
<proteinExistence type="predicted"/>
<dbReference type="PANTHER" id="PTHR46523">
    <property type="entry name" value="DCTP PYROPHOSPHATASE 1"/>
    <property type="match status" value="1"/>
</dbReference>